<dbReference type="GO" id="GO:0012505">
    <property type="term" value="C:endomembrane system"/>
    <property type="evidence" value="ECO:0007669"/>
    <property type="project" value="UniProtKB-SubCell"/>
</dbReference>
<dbReference type="InterPro" id="IPR010652">
    <property type="entry name" value="DUF1232"/>
</dbReference>
<keyword evidence="7" id="KW-1185">Reference proteome</keyword>
<dbReference type="SUPFAM" id="SSF47413">
    <property type="entry name" value="lambda repressor-like DNA-binding domains"/>
    <property type="match status" value="1"/>
</dbReference>
<dbReference type="InterPro" id="IPR010982">
    <property type="entry name" value="Lambda_DNA-bd_dom_sf"/>
</dbReference>
<comment type="caution">
    <text evidence="6">The sequence shown here is derived from an EMBL/GenBank/DDBJ whole genome shotgun (WGS) entry which is preliminary data.</text>
</comment>
<dbReference type="AlphaFoldDB" id="A0A2W1LU72"/>
<dbReference type="Proteomes" id="UP000249522">
    <property type="component" value="Unassembled WGS sequence"/>
</dbReference>
<keyword evidence="2" id="KW-0812">Transmembrane</keyword>
<reference evidence="6 7" key="1">
    <citation type="submission" date="2018-06" db="EMBL/GenBank/DDBJ databases">
        <title>Paenibacillus imtechensis sp. nov.</title>
        <authorList>
            <person name="Pinnaka A.K."/>
            <person name="Singh H."/>
            <person name="Kaur M."/>
        </authorList>
    </citation>
    <scope>NUCLEOTIDE SEQUENCE [LARGE SCALE GENOMIC DNA]</scope>
    <source>
        <strain evidence="6 7">SMB1</strain>
    </source>
</reference>
<dbReference type="Pfam" id="PF06803">
    <property type="entry name" value="DUF1232"/>
    <property type="match status" value="1"/>
</dbReference>
<keyword evidence="6" id="KW-0238">DNA-binding</keyword>
<sequence>MAEQPTDNKLGLILTDLLNERSLSIRKLDQLTGIDAATISRIINGKRKATPAHLQRLAECLDVPVSRLFAAAGYPASSGQSELNSSIANIEEVLQSTHSYDQNFSMGSMQEKLSQYEQFSQTDEGRQTILQKFIGKLQEVGSSGPFIQQLKEMYDRFRLKRGTALELAIIGSALIYFILPTDCIPDFVFPIGYIDDAVAVNFVFNTRLVKQHDS</sequence>
<dbReference type="CDD" id="cd00093">
    <property type="entry name" value="HTH_XRE"/>
    <property type="match status" value="1"/>
</dbReference>
<dbReference type="RefSeq" id="WP_111147575.1">
    <property type="nucleotide sequence ID" value="NZ_QKRB01000046.1"/>
</dbReference>
<evidence type="ECO:0000313" key="7">
    <source>
        <dbReference type="Proteomes" id="UP000249522"/>
    </source>
</evidence>
<dbReference type="Gene3D" id="1.10.260.40">
    <property type="entry name" value="lambda repressor-like DNA-binding domains"/>
    <property type="match status" value="1"/>
</dbReference>
<dbReference type="SMART" id="SM00530">
    <property type="entry name" value="HTH_XRE"/>
    <property type="match status" value="1"/>
</dbReference>
<keyword evidence="3" id="KW-1133">Transmembrane helix</keyword>
<gene>
    <name evidence="6" type="ORF">DNH61_15425</name>
</gene>
<dbReference type="Pfam" id="PF01381">
    <property type="entry name" value="HTH_3"/>
    <property type="match status" value="1"/>
</dbReference>
<dbReference type="InterPro" id="IPR001387">
    <property type="entry name" value="Cro/C1-type_HTH"/>
</dbReference>
<dbReference type="PROSITE" id="PS50943">
    <property type="entry name" value="HTH_CROC1"/>
    <property type="match status" value="1"/>
</dbReference>
<evidence type="ECO:0000313" key="6">
    <source>
        <dbReference type="EMBL" id="PZD95027.1"/>
    </source>
</evidence>
<dbReference type="GO" id="GO:0003677">
    <property type="term" value="F:DNA binding"/>
    <property type="evidence" value="ECO:0007669"/>
    <property type="project" value="UniProtKB-KW"/>
</dbReference>
<organism evidence="6 7">
    <name type="scientific">Paenibacillus sambharensis</name>
    <dbReference type="NCBI Taxonomy" id="1803190"/>
    <lineage>
        <taxon>Bacteria</taxon>
        <taxon>Bacillati</taxon>
        <taxon>Bacillota</taxon>
        <taxon>Bacilli</taxon>
        <taxon>Bacillales</taxon>
        <taxon>Paenibacillaceae</taxon>
        <taxon>Paenibacillus</taxon>
    </lineage>
</organism>
<protein>
    <submittedName>
        <fullName evidence="6">DNA-binding protein</fullName>
    </submittedName>
</protein>
<proteinExistence type="predicted"/>
<feature type="domain" description="HTH cro/C1-type" evidence="5">
    <location>
        <begin position="14"/>
        <end position="68"/>
    </location>
</feature>
<dbReference type="EMBL" id="QKRB01000046">
    <property type="protein sequence ID" value="PZD95027.1"/>
    <property type="molecule type" value="Genomic_DNA"/>
</dbReference>
<keyword evidence="4" id="KW-0472">Membrane</keyword>
<evidence type="ECO:0000256" key="1">
    <source>
        <dbReference type="ARBA" id="ARBA00004127"/>
    </source>
</evidence>
<evidence type="ECO:0000259" key="5">
    <source>
        <dbReference type="PROSITE" id="PS50943"/>
    </source>
</evidence>
<dbReference type="OrthoDB" id="9793277at2"/>
<evidence type="ECO:0000256" key="4">
    <source>
        <dbReference type="ARBA" id="ARBA00023136"/>
    </source>
</evidence>
<comment type="subcellular location">
    <subcellularLocation>
        <location evidence="1">Endomembrane system</location>
        <topology evidence="1">Multi-pass membrane protein</topology>
    </subcellularLocation>
</comment>
<name>A0A2W1LU72_9BACL</name>
<evidence type="ECO:0000256" key="3">
    <source>
        <dbReference type="ARBA" id="ARBA00022989"/>
    </source>
</evidence>
<evidence type="ECO:0000256" key="2">
    <source>
        <dbReference type="ARBA" id="ARBA00022692"/>
    </source>
</evidence>
<accession>A0A2W1LU72</accession>